<feature type="region of interest" description="Disordered" evidence="3">
    <location>
        <begin position="319"/>
        <end position="410"/>
    </location>
</feature>
<sequence>MAKKMQTYDVFVGNLPLDADEKLVGKLFSKFGETKSMVVKDANSTPKKRFAFVNFMCEPDAEQAIKEMNGFQFNSTRLVVRRQEPRKKGPIKREFDSDRGKSSPNANDTNPVNFGGWNSPGEVIKDDVLTPFLYSTGMKEIVMVTYVENPVTAWVQTVTEENTAQLTSIMEQLTQCCPAAPKVKGTPQIGKVYAAMFSEDGEWYRCVVKQLFGSETLKVQYIDYGNTEEIQATGLLEIPPTVAAHKPLAYKLVLHNIMVKDVTDQNGIRFLRKLTESRHLLAYKTRQLNDATGYYGYLSIEGDPVNINEKVVMEGFASKRPSLGARGGGDRGDTFNPSTSNHVPGHSNSLGSGDHASMFGSNSSLNNYMTNESGYGQRNRSSINGAVPGHQGVQKPQYPGRSPQRNINMPPAFNIPPPLMGARYPSPTKGTENFYHTNSGESISSQQRAEEVAQHLEIQKTLQNDISKKKREIDKLRTDMARKELELQQASANKVQVHSVVELAKKVKRLRLQFPTGRASGLDEAIELALSEDRVTNSSVTTLQHVITAVSTYRALQKEICNAKDVEELDSLVETRDLARKNLYDKLTECVQELEVMPLDIRHQCVSEAEEKVSKNYKAFTHISVHGCPSLEDLLHGFRDWKKKKETEFSHVRENTNICQREVTKALLQLEKVLNLDSEDSEENANLEINSLLKTYMQALQQEISITDMEQCQDASLVATVLTAILNELHGEIGVLDNCRQFMAEFTQMKAGIQPWLDNKPKFEDIQECRKMIRALKSKLRHKEADRQDLEESGDTEEEKAVKREIQELQYQLHQALVSHDELVLDIAKVADSHFPELLIKHQDTGIRTYLDYNGIVRSGWEIEHFALTPAVRPGMYASTFCGNPVYIQEYHVGDSEHLWKEDFLAQVMAYCSICSDSDSLSTVQAVFFTKNDRIGYVILNVEPIQDLESFMNEPGFDDTRRQKIARGVTCGLSLLHQQGFVHGEVNPQNVGVKADGSGVLLCPDFSRSLFDRTKRGFMTSHGMMFQAPEVMNVHQSAPVQITAKTDLYLLGLLILYLHHPRSVIPAARDGTPNLAVLSLDTETGSLLYNLLCGKPDMRLAAAHLLKSGYLTRTIKDVSVATTLEKSFEQQETSDPVEEVANAAVSPTEVTTTQETRQSVELAEGSIEEDQVLSMMEPCQGTSTPPSNIFVSGQELAEVEIVSQVQSQNASASTPPIQVEVEAQPAAGSDEKSPELNAGPVDEISPKLDLNGTDDLIKQSVLNDSVGSPEHSIQEFEQGGLVQEISIPSAGQGQCVVSSGVIVTDSKGLPLNQDKARMTPDKFAPVHSPIVPTHMDGRMTPDKFASNVDRLVKSLAAMKAKGQAAKSTPEKNQP</sequence>
<keyword evidence="8" id="KW-1185">Reference proteome</keyword>
<evidence type="ECO:0000259" key="5">
    <source>
        <dbReference type="PROSITE" id="PS50102"/>
    </source>
</evidence>
<evidence type="ECO:0000259" key="4">
    <source>
        <dbReference type="PROSITE" id="PS50011"/>
    </source>
</evidence>
<feature type="compositionally biased region" description="Polar residues" evidence="3">
    <location>
        <begin position="102"/>
        <end position="112"/>
    </location>
</feature>
<dbReference type="Proteomes" id="UP000005408">
    <property type="component" value="Unassembled WGS sequence"/>
</dbReference>
<keyword evidence="2" id="KW-0175">Coiled coil</keyword>
<dbReference type="PROSITE" id="PS50011">
    <property type="entry name" value="PROTEIN_KINASE_DOM"/>
    <property type="match status" value="1"/>
</dbReference>
<evidence type="ECO:0000256" key="2">
    <source>
        <dbReference type="SAM" id="Coils"/>
    </source>
</evidence>
<dbReference type="InterPro" id="IPR035437">
    <property type="entry name" value="SNase_OB-fold_sf"/>
</dbReference>
<dbReference type="Gene3D" id="3.30.70.330">
    <property type="match status" value="1"/>
</dbReference>
<dbReference type="SMART" id="SM00333">
    <property type="entry name" value="TUDOR"/>
    <property type="match status" value="1"/>
</dbReference>
<dbReference type="EnsemblMetazoa" id="G2953.2">
    <property type="protein sequence ID" value="G2953.2:cds"/>
    <property type="gene ID" value="G2953"/>
</dbReference>
<evidence type="ECO:0000313" key="7">
    <source>
        <dbReference type="EnsemblMetazoa" id="G2953.2:cds"/>
    </source>
</evidence>
<dbReference type="PANTHER" id="PTHR22948:SF76">
    <property type="entry name" value="FI20010P1-RELATED"/>
    <property type="match status" value="1"/>
</dbReference>
<feature type="compositionally biased region" description="Polar residues" evidence="3">
    <location>
        <begin position="359"/>
        <end position="384"/>
    </location>
</feature>
<feature type="coiled-coil region" evidence="2">
    <location>
        <begin position="766"/>
        <end position="800"/>
    </location>
</feature>
<protein>
    <recommendedName>
        <fullName evidence="9">Serine/threonine-protein kinase 31</fullName>
    </recommendedName>
</protein>
<dbReference type="Gene3D" id="1.10.510.10">
    <property type="entry name" value="Transferase(Phosphotransferase) domain 1"/>
    <property type="match status" value="1"/>
</dbReference>
<dbReference type="InterPro" id="IPR000504">
    <property type="entry name" value="RRM_dom"/>
</dbReference>
<dbReference type="PANTHER" id="PTHR22948">
    <property type="entry name" value="TUDOR DOMAIN CONTAINING PROTEIN"/>
    <property type="match status" value="1"/>
</dbReference>
<dbReference type="InterPro" id="IPR050621">
    <property type="entry name" value="Tudor_domain_containing"/>
</dbReference>
<accession>A0A8W8LSN1</accession>
<evidence type="ECO:0000259" key="6">
    <source>
        <dbReference type="PROSITE" id="PS50304"/>
    </source>
</evidence>
<dbReference type="FunFam" id="2.30.30.140:FF:000018">
    <property type="entry name" value="Serine/threonine-protein kinase 31"/>
    <property type="match status" value="1"/>
</dbReference>
<dbReference type="Gene3D" id="2.40.50.90">
    <property type="match status" value="1"/>
</dbReference>
<dbReference type="SUPFAM" id="SSF63748">
    <property type="entry name" value="Tudor/PWWP/MBT"/>
    <property type="match status" value="1"/>
</dbReference>
<feature type="domain" description="Tudor" evidence="6">
    <location>
        <begin position="186"/>
        <end position="245"/>
    </location>
</feature>
<reference evidence="7" key="1">
    <citation type="submission" date="2022-08" db="UniProtKB">
        <authorList>
            <consortium name="EnsemblMetazoa"/>
        </authorList>
    </citation>
    <scope>IDENTIFICATION</scope>
    <source>
        <strain evidence="7">05x7-T-G4-1.051#20</strain>
    </source>
</reference>
<evidence type="ECO:0000256" key="1">
    <source>
        <dbReference type="PROSITE-ProRule" id="PRU00176"/>
    </source>
</evidence>
<dbReference type="InterPro" id="IPR035979">
    <property type="entry name" value="RBD_domain_sf"/>
</dbReference>
<dbReference type="SUPFAM" id="SSF54928">
    <property type="entry name" value="RNA-binding domain, RBD"/>
    <property type="match status" value="1"/>
</dbReference>
<feature type="compositionally biased region" description="Basic and acidic residues" evidence="3">
    <location>
        <begin position="82"/>
        <end position="101"/>
    </location>
</feature>
<feature type="domain" description="Protein kinase" evidence="4">
    <location>
        <begin position="824"/>
        <end position="1111"/>
    </location>
</feature>
<evidence type="ECO:0008006" key="9">
    <source>
        <dbReference type="Google" id="ProtNLM"/>
    </source>
</evidence>
<dbReference type="PROSITE" id="PS50102">
    <property type="entry name" value="RRM"/>
    <property type="match status" value="1"/>
</dbReference>
<name>A0A8W8LSN1_MAGGI</name>
<feature type="coiled-coil region" evidence="2">
    <location>
        <begin position="459"/>
        <end position="493"/>
    </location>
</feature>
<keyword evidence="1" id="KW-0694">RNA-binding</keyword>
<dbReference type="Pfam" id="PF00076">
    <property type="entry name" value="RRM_1"/>
    <property type="match status" value="1"/>
</dbReference>
<feature type="region of interest" description="Disordered" evidence="3">
    <location>
        <begin position="82"/>
        <end position="118"/>
    </location>
</feature>
<dbReference type="CDD" id="cd00590">
    <property type="entry name" value="RRM_SF"/>
    <property type="match status" value="1"/>
</dbReference>
<dbReference type="GO" id="GO:0003723">
    <property type="term" value="F:RNA binding"/>
    <property type="evidence" value="ECO:0007669"/>
    <property type="project" value="UniProtKB-UniRule"/>
</dbReference>
<dbReference type="PROSITE" id="PS50304">
    <property type="entry name" value="TUDOR"/>
    <property type="match status" value="1"/>
</dbReference>
<organism evidence="7 8">
    <name type="scientific">Magallana gigas</name>
    <name type="common">Pacific oyster</name>
    <name type="synonym">Crassostrea gigas</name>
    <dbReference type="NCBI Taxonomy" id="29159"/>
    <lineage>
        <taxon>Eukaryota</taxon>
        <taxon>Metazoa</taxon>
        <taxon>Spiralia</taxon>
        <taxon>Lophotrochozoa</taxon>
        <taxon>Mollusca</taxon>
        <taxon>Bivalvia</taxon>
        <taxon>Autobranchia</taxon>
        <taxon>Pteriomorphia</taxon>
        <taxon>Ostreida</taxon>
        <taxon>Ostreoidea</taxon>
        <taxon>Ostreidae</taxon>
        <taxon>Magallana</taxon>
    </lineage>
</organism>
<dbReference type="GO" id="GO:0004672">
    <property type="term" value="F:protein kinase activity"/>
    <property type="evidence" value="ECO:0007669"/>
    <property type="project" value="InterPro"/>
</dbReference>
<dbReference type="InterPro" id="IPR012677">
    <property type="entry name" value="Nucleotide-bd_a/b_plait_sf"/>
</dbReference>
<dbReference type="InterPro" id="IPR002999">
    <property type="entry name" value="Tudor"/>
</dbReference>
<dbReference type="GO" id="GO:0005524">
    <property type="term" value="F:ATP binding"/>
    <property type="evidence" value="ECO:0007669"/>
    <property type="project" value="InterPro"/>
</dbReference>
<proteinExistence type="predicted"/>
<evidence type="ECO:0000256" key="3">
    <source>
        <dbReference type="SAM" id="MobiDB-lite"/>
    </source>
</evidence>
<feature type="compositionally biased region" description="Polar residues" evidence="3">
    <location>
        <begin position="335"/>
        <end position="351"/>
    </location>
</feature>
<dbReference type="SMART" id="SM00360">
    <property type="entry name" value="RRM"/>
    <property type="match status" value="1"/>
</dbReference>
<dbReference type="InterPro" id="IPR011009">
    <property type="entry name" value="Kinase-like_dom_sf"/>
</dbReference>
<evidence type="ECO:0000313" key="8">
    <source>
        <dbReference type="Proteomes" id="UP000005408"/>
    </source>
</evidence>
<dbReference type="SUPFAM" id="SSF56112">
    <property type="entry name" value="Protein kinase-like (PK-like)"/>
    <property type="match status" value="1"/>
</dbReference>
<feature type="domain" description="RRM" evidence="5">
    <location>
        <begin position="8"/>
        <end position="85"/>
    </location>
</feature>
<dbReference type="Gene3D" id="2.30.30.140">
    <property type="match status" value="1"/>
</dbReference>
<dbReference type="Pfam" id="PF00567">
    <property type="entry name" value="TUDOR"/>
    <property type="match status" value="1"/>
</dbReference>
<dbReference type="InterPro" id="IPR000719">
    <property type="entry name" value="Prot_kinase_dom"/>
</dbReference>
<feature type="region of interest" description="Disordered" evidence="3">
    <location>
        <begin position="1315"/>
        <end position="1341"/>
    </location>
</feature>